<dbReference type="GO" id="GO:0016491">
    <property type="term" value="F:oxidoreductase activity"/>
    <property type="evidence" value="ECO:0007669"/>
    <property type="project" value="InterPro"/>
</dbReference>
<dbReference type="InterPro" id="IPR036188">
    <property type="entry name" value="FAD/NAD-bd_sf"/>
</dbReference>
<dbReference type="InterPro" id="IPR048574">
    <property type="entry name" value="RUBY_RBDX"/>
</dbReference>
<keyword evidence="3" id="KW-0285">Flavoprotein</keyword>
<evidence type="ECO:0000256" key="4">
    <source>
        <dbReference type="ARBA" id="ARBA00022827"/>
    </source>
</evidence>
<dbReference type="InterPro" id="IPR041575">
    <property type="entry name" value="Rubredoxin_C"/>
</dbReference>
<evidence type="ECO:0000313" key="7">
    <source>
        <dbReference type="Proteomes" id="UP000422764"/>
    </source>
</evidence>
<dbReference type="AlphaFoldDB" id="A0A6I6F715"/>
<dbReference type="PANTHER" id="PTHR43429">
    <property type="entry name" value="PYRIDINE NUCLEOTIDE-DISULFIDE OXIDOREDUCTASE DOMAIN-CONTAINING"/>
    <property type="match status" value="1"/>
</dbReference>
<keyword evidence="4" id="KW-0274">FAD</keyword>
<dbReference type="PRINTS" id="PR00368">
    <property type="entry name" value="FADPNR"/>
</dbReference>
<evidence type="ECO:0000259" key="5">
    <source>
        <dbReference type="PROSITE" id="PS50903"/>
    </source>
</evidence>
<feature type="domain" description="Rubredoxin-like" evidence="5">
    <location>
        <begin position="6"/>
        <end position="40"/>
    </location>
</feature>
<dbReference type="InterPro" id="IPR024934">
    <property type="entry name" value="Rubredoxin-like_dom"/>
</dbReference>
<accession>A0A6I6F715</accession>
<evidence type="ECO:0000313" key="6">
    <source>
        <dbReference type="EMBL" id="QGU96257.1"/>
    </source>
</evidence>
<dbReference type="PANTHER" id="PTHR43429:SF3">
    <property type="entry name" value="NITRITE REDUCTASE [NAD(P)H]"/>
    <property type="match status" value="1"/>
</dbReference>
<dbReference type="SUPFAM" id="SSF57802">
    <property type="entry name" value="Rubredoxin-like"/>
    <property type="match status" value="1"/>
</dbReference>
<evidence type="ECO:0000256" key="3">
    <source>
        <dbReference type="ARBA" id="ARBA00022630"/>
    </source>
</evidence>
<dbReference type="Gene3D" id="3.50.50.60">
    <property type="entry name" value="FAD/NAD(P)-binding domain"/>
    <property type="match status" value="2"/>
</dbReference>
<dbReference type="GO" id="GO:0005506">
    <property type="term" value="F:iron ion binding"/>
    <property type="evidence" value="ECO:0007669"/>
    <property type="project" value="InterPro"/>
</dbReference>
<dbReference type="Pfam" id="PF21349">
    <property type="entry name" value="RUBY_RBDX"/>
    <property type="match status" value="1"/>
</dbReference>
<dbReference type="SUPFAM" id="SSF51905">
    <property type="entry name" value="FAD/NAD(P)-binding domain"/>
    <property type="match status" value="2"/>
</dbReference>
<name>A0A6I6F715_9CLOT</name>
<dbReference type="Gene3D" id="2.20.28.10">
    <property type="match status" value="1"/>
</dbReference>
<dbReference type="Proteomes" id="UP000422764">
    <property type="component" value="Chromosome"/>
</dbReference>
<evidence type="ECO:0000256" key="1">
    <source>
        <dbReference type="ARBA" id="ARBA00001965"/>
    </source>
</evidence>
<dbReference type="InterPro" id="IPR050260">
    <property type="entry name" value="FAD-bd_OxRdtase"/>
</dbReference>
<organism evidence="6 7">
    <name type="scientific">Clostridium bovifaecis</name>
    <dbReference type="NCBI Taxonomy" id="2184719"/>
    <lineage>
        <taxon>Bacteria</taxon>
        <taxon>Bacillati</taxon>
        <taxon>Bacillota</taxon>
        <taxon>Clostridia</taxon>
        <taxon>Eubacteriales</taxon>
        <taxon>Clostridiaceae</taxon>
        <taxon>Clostridium</taxon>
    </lineage>
</organism>
<comment type="cofactor">
    <cofactor evidence="1">
        <name>Fe(3+)</name>
        <dbReference type="ChEBI" id="CHEBI:29034"/>
    </cofactor>
</comment>
<dbReference type="InterPro" id="IPR016156">
    <property type="entry name" value="FAD/NAD-linked_Rdtase_dimer_sf"/>
</dbReference>
<dbReference type="Gene3D" id="3.30.390.30">
    <property type="match status" value="1"/>
</dbReference>
<reference evidence="6 7" key="1">
    <citation type="submission" date="2019-12" db="EMBL/GenBank/DDBJ databases">
        <title>Genome sequenceing of Clostridium bovifaecis.</title>
        <authorList>
            <person name="Yao Y."/>
        </authorList>
    </citation>
    <scope>NUCLEOTIDE SEQUENCE [LARGE SCALE GENOMIC DNA]</scope>
    <source>
        <strain evidence="6 7">BXX</strain>
    </source>
</reference>
<protein>
    <submittedName>
        <fullName evidence="6">Nitrite reductase</fullName>
    </submittedName>
</protein>
<sequence>MDNSKVRRWRCAICLEEFEGDEPPVPCPVCGAGRDQFIEISSQNQIKEKLSSNNKSIVIIGNGAAGYYAAKTIREQSSNAHITMISSEEYLSYYRPQVSTYLSMERLENSMFISPIEWYINNNINIKLAQWVKEINTSRKIVILESREEISYDKLILANGSRSSVLPIKGIEKKNVFTLRNIKDANNMKNSISQGKNAIVIGGGLLGLEAAWQLKQAGLNVTVVEFTSTLLSRQLDKEGADIFKSYIDAAGIPILLGESVEEIFGSSSVHGVKLKSGKLLEADMVLFSVGIIPNKELVQNTSIITNRGILVNEKMKTNLDDIYACGDVAEINGKIYGNWPSAIEMGKVAGLNALGIDSLFKDFIPSTIFDEMGVKIFSCGDIDSSYKTLTIKVSAENFLQKLFFKDNILVGGYIIGNTSSAQDIVNSIKKNKTLNDIQYSVPK</sequence>
<dbReference type="InterPro" id="IPR023753">
    <property type="entry name" value="FAD/NAD-binding_dom"/>
</dbReference>
<dbReference type="PRINTS" id="PR00411">
    <property type="entry name" value="PNDRDTASEI"/>
</dbReference>
<dbReference type="PROSITE" id="PS50903">
    <property type="entry name" value="RUBREDOXIN_LIKE"/>
    <property type="match status" value="1"/>
</dbReference>
<proteinExistence type="predicted"/>
<evidence type="ECO:0000256" key="2">
    <source>
        <dbReference type="ARBA" id="ARBA00001974"/>
    </source>
</evidence>
<gene>
    <name evidence="6" type="ORF">GOM49_15175</name>
</gene>
<dbReference type="Pfam" id="PF07992">
    <property type="entry name" value="Pyr_redox_2"/>
    <property type="match status" value="1"/>
</dbReference>
<keyword evidence="7" id="KW-1185">Reference proteome</keyword>
<dbReference type="EMBL" id="CP046522">
    <property type="protein sequence ID" value="QGU96257.1"/>
    <property type="molecule type" value="Genomic_DNA"/>
</dbReference>
<comment type="cofactor">
    <cofactor evidence="2">
        <name>FAD</name>
        <dbReference type="ChEBI" id="CHEBI:57692"/>
    </cofactor>
</comment>
<dbReference type="Pfam" id="PF18267">
    <property type="entry name" value="Rubredoxin_C"/>
    <property type="match status" value="1"/>
</dbReference>